<feature type="domain" description="Protein kinase" evidence="1">
    <location>
        <begin position="85"/>
        <end position="423"/>
    </location>
</feature>
<dbReference type="RefSeq" id="WP_099614314.1">
    <property type="nucleotide sequence ID" value="NZ_KZ319370.1"/>
</dbReference>
<keyword evidence="2" id="KW-0418">Kinase</keyword>
<dbReference type="AlphaFoldDB" id="A0A2G1UL90"/>
<name>A0A2G1UL90_9GAMM</name>
<dbReference type="Pfam" id="PF03109">
    <property type="entry name" value="ABC1"/>
    <property type="match status" value="1"/>
</dbReference>
<proteinExistence type="predicted"/>
<protein>
    <submittedName>
        <fullName evidence="2">Kinase</fullName>
    </submittedName>
</protein>
<dbReference type="CDD" id="cd05121">
    <property type="entry name" value="ABC1_ADCK3-like"/>
    <property type="match status" value="1"/>
</dbReference>
<dbReference type="SUPFAM" id="SSF56112">
    <property type="entry name" value="Protein kinase-like (PK-like)"/>
    <property type="match status" value="1"/>
</dbReference>
<dbReference type="PANTHER" id="PTHR43173">
    <property type="entry name" value="ABC1 FAMILY PROTEIN"/>
    <property type="match status" value="1"/>
</dbReference>
<dbReference type="PANTHER" id="PTHR43173:SF22">
    <property type="entry name" value="OS07G0227800 PROTEIN"/>
    <property type="match status" value="1"/>
</dbReference>
<dbReference type="Proteomes" id="UP000231409">
    <property type="component" value="Unassembled WGS sequence"/>
</dbReference>
<dbReference type="InterPro" id="IPR051130">
    <property type="entry name" value="Mito_struct-func_regulator"/>
</dbReference>
<reference evidence="2 3" key="1">
    <citation type="submission" date="2017-09" db="EMBL/GenBank/DDBJ databases">
        <title>The draft genome sequences of Marinobacter sp. PWS21.</title>
        <authorList>
            <person name="Cao J."/>
        </authorList>
    </citation>
    <scope>NUCLEOTIDE SEQUENCE [LARGE SCALE GENOMIC DNA]</scope>
    <source>
        <strain evidence="2 3">PWS21</strain>
    </source>
</reference>
<evidence type="ECO:0000313" key="3">
    <source>
        <dbReference type="Proteomes" id="UP000231409"/>
    </source>
</evidence>
<keyword evidence="3" id="KW-1185">Reference proteome</keyword>
<dbReference type="GO" id="GO:0004672">
    <property type="term" value="F:protein kinase activity"/>
    <property type="evidence" value="ECO:0007669"/>
    <property type="project" value="InterPro"/>
</dbReference>
<sequence>MTAVTNGIKGAFRIGQTLAVLGRTGLNWARGDRPPAPRLLRQTFESLGATYIKLGQFIASSPTFFPKEYVEEFQYCLDKTPSLPFSVIRKIIRDELGRPIEEVFAEIDPVALASASIAQVHAAKLVSGEDVVIKVQKPGVENILLTDLNFLYLAARILETLAPKLSWTSLSGIVEEIQRTMMEECDFIKEANNLKVFRTFLLDTHNDEATVPRVYEHCSSRRILTMERFYGVPLTDLESIRGYARDPERTLITAMNTWFASLTKCEFFHADVHAGNLMVLQDGRVGFIDFGIVGRIRPDTWQAVSDFISAVMVGNFEGMADAMTRIGITRESVVVSALANDLRTLYQQMDRMVPDHVPYEADQAEDDVNSILMDMVRVGESHGLHFPREFALLLKQFLYFDRYVHILAPEMDVFMDERLTMLH</sequence>
<dbReference type="InterPro" id="IPR011009">
    <property type="entry name" value="Kinase-like_dom_sf"/>
</dbReference>
<keyword evidence="2" id="KW-0808">Transferase</keyword>
<evidence type="ECO:0000259" key="1">
    <source>
        <dbReference type="PROSITE" id="PS50011"/>
    </source>
</evidence>
<comment type="caution">
    <text evidence="2">The sequence shown here is derived from an EMBL/GenBank/DDBJ whole genome shotgun (WGS) entry which is preliminary data.</text>
</comment>
<accession>A0A2G1UL90</accession>
<dbReference type="PROSITE" id="PS50011">
    <property type="entry name" value="PROTEIN_KINASE_DOM"/>
    <property type="match status" value="1"/>
</dbReference>
<evidence type="ECO:0000313" key="2">
    <source>
        <dbReference type="EMBL" id="PHQ15189.1"/>
    </source>
</evidence>
<dbReference type="InterPro" id="IPR004147">
    <property type="entry name" value="ABC1_dom"/>
</dbReference>
<gene>
    <name evidence="2" type="ORF">CLH61_08575</name>
</gene>
<organism evidence="2 3">
    <name type="scientific">Marinobacter profundi</name>
    <dbReference type="NCBI Taxonomy" id="2666256"/>
    <lineage>
        <taxon>Bacteria</taxon>
        <taxon>Pseudomonadati</taxon>
        <taxon>Pseudomonadota</taxon>
        <taxon>Gammaproteobacteria</taxon>
        <taxon>Pseudomonadales</taxon>
        <taxon>Marinobacteraceae</taxon>
        <taxon>Marinobacter</taxon>
    </lineage>
</organism>
<dbReference type="GO" id="GO:0005524">
    <property type="term" value="F:ATP binding"/>
    <property type="evidence" value="ECO:0007669"/>
    <property type="project" value="InterPro"/>
</dbReference>
<dbReference type="EMBL" id="NTFH01000007">
    <property type="protein sequence ID" value="PHQ15189.1"/>
    <property type="molecule type" value="Genomic_DNA"/>
</dbReference>
<dbReference type="InterPro" id="IPR000719">
    <property type="entry name" value="Prot_kinase_dom"/>
</dbReference>